<dbReference type="InterPro" id="IPR018641">
    <property type="entry name" value="Trfase_1_rSAM/seldom-assoc"/>
</dbReference>
<dbReference type="OrthoDB" id="9798250at2"/>
<keyword evidence="2" id="KW-1185">Reference proteome</keyword>
<gene>
    <name evidence="1" type="ORF">SAMN05216258_10333</name>
</gene>
<dbReference type="SUPFAM" id="SSF53448">
    <property type="entry name" value="Nucleotide-diphospho-sugar transferases"/>
    <property type="match status" value="1"/>
</dbReference>
<dbReference type="Pfam" id="PF09837">
    <property type="entry name" value="DUF2064"/>
    <property type="match status" value="1"/>
</dbReference>
<dbReference type="Gene3D" id="3.90.550.10">
    <property type="entry name" value="Spore Coat Polysaccharide Biosynthesis Protein SpsA, Chain A"/>
    <property type="match status" value="1"/>
</dbReference>
<sequence>MPARGPRPSAPRPTVIVFVKEPRPGRVKTRLARGVGRIEAARWYRAQALAGLRRLAADPRFDVVLAVSPDAEGLTSRVWPAALRRIPQGRGDLGARMARALRGPGRGRWRGPAVLIGSDIPGATPAAIARAVRALGGAEVVFGPATDGGFWLVGVRNGAALPARLFAGARWSGPHALADSLATLGGRRAGFAETLADVDEAADLPGRAR</sequence>
<reference evidence="1 2" key="1">
    <citation type="submission" date="2016-10" db="EMBL/GenBank/DDBJ databases">
        <authorList>
            <person name="de Groot N.N."/>
        </authorList>
    </citation>
    <scope>NUCLEOTIDE SEQUENCE [LARGE SCALE GENOMIC DNA]</scope>
    <source>
        <strain evidence="1 2">CGMCC 1.11030</strain>
    </source>
</reference>
<dbReference type="PANTHER" id="PTHR36529:SF1">
    <property type="entry name" value="GLYCOSYLTRANSFERASE"/>
    <property type="match status" value="1"/>
</dbReference>
<dbReference type="EMBL" id="FOQH01000003">
    <property type="protein sequence ID" value="SFH90638.1"/>
    <property type="molecule type" value="Genomic_DNA"/>
</dbReference>
<evidence type="ECO:0000313" key="1">
    <source>
        <dbReference type="EMBL" id="SFH90638.1"/>
    </source>
</evidence>
<name>A0A1I3DVL8_9RHOB</name>
<dbReference type="RefSeq" id="WP_092858845.1">
    <property type="nucleotide sequence ID" value="NZ_FOQH01000003.1"/>
</dbReference>
<organism evidence="1 2">
    <name type="scientific">Albimonas pacifica</name>
    <dbReference type="NCBI Taxonomy" id="1114924"/>
    <lineage>
        <taxon>Bacteria</taxon>
        <taxon>Pseudomonadati</taxon>
        <taxon>Pseudomonadota</taxon>
        <taxon>Alphaproteobacteria</taxon>
        <taxon>Rhodobacterales</taxon>
        <taxon>Paracoccaceae</taxon>
        <taxon>Albimonas</taxon>
    </lineage>
</organism>
<accession>A0A1I3DVL8</accession>
<evidence type="ECO:0008006" key="3">
    <source>
        <dbReference type="Google" id="ProtNLM"/>
    </source>
</evidence>
<protein>
    <recommendedName>
        <fullName evidence="3">Glycosyltransferase</fullName>
    </recommendedName>
</protein>
<dbReference type="PANTHER" id="PTHR36529">
    <property type="entry name" value="SLL1095 PROTEIN"/>
    <property type="match status" value="1"/>
</dbReference>
<proteinExistence type="predicted"/>
<evidence type="ECO:0000313" key="2">
    <source>
        <dbReference type="Proteomes" id="UP000199377"/>
    </source>
</evidence>
<dbReference type="AlphaFoldDB" id="A0A1I3DVL8"/>
<dbReference type="Proteomes" id="UP000199377">
    <property type="component" value="Unassembled WGS sequence"/>
</dbReference>
<dbReference type="STRING" id="1114924.SAMN05216258_10333"/>
<dbReference type="InterPro" id="IPR029044">
    <property type="entry name" value="Nucleotide-diphossugar_trans"/>
</dbReference>